<gene>
    <name evidence="1" type="primary">g7936</name>
    <name evidence="1" type="ORF">NpPPO83_00007936</name>
</gene>
<evidence type="ECO:0000313" key="2">
    <source>
        <dbReference type="Proteomes" id="UP001165186"/>
    </source>
</evidence>
<evidence type="ECO:0000313" key="1">
    <source>
        <dbReference type="EMBL" id="GME48771.1"/>
    </source>
</evidence>
<comment type="caution">
    <text evidence="1">The sequence shown here is derived from an EMBL/GenBank/DDBJ whole genome shotgun (WGS) entry which is preliminary data.</text>
</comment>
<accession>A0ACB5SN05</accession>
<dbReference type="EMBL" id="BSXG01000146">
    <property type="protein sequence ID" value="GME48771.1"/>
    <property type="molecule type" value="Genomic_DNA"/>
</dbReference>
<feature type="non-terminal residue" evidence="1">
    <location>
        <position position="311"/>
    </location>
</feature>
<dbReference type="Proteomes" id="UP001165186">
    <property type="component" value="Unassembled WGS sequence"/>
</dbReference>
<keyword evidence="2" id="KW-1185">Reference proteome</keyword>
<reference evidence="1" key="1">
    <citation type="submission" date="2024-09" db="EMBL/GenBank/DDBJ databases">
        <title>Draft Genome Sequences of Neofusicoccum parvum.</title>
        <authorList>
            <person name="Ashida A."/>
            <person name="Camagna M."/>
            <person name="Tanaka A."/>
            <person name="Takemoto D."/>
        </authorList>
    </citation>
    <scope>NUCLEOTIDE SEQUENCE</scope>
    <source>
        <strain evidence="1">PPO83</strain>
    </source>
</reference>
<name>A0ACB5SN05_9PEZI</name>
<sequence length="311" mass="34637">MAGRENLHHGPLRIRLDPHADTRRIYTCGDTVRGEVQVERKQKATRLVIHFKATSKMAVAGGANQFVDRASVDLFELTSELFSFSGDDIESLADHNHTHVSFPFEFRFPWVVSTPPPLYEGESFKRSDDFEHLRGHALPPSMRTKCKGYNQAISYHLEAILTTTSVVHPSRRVRQALTFSPPHPPLGPPPPSPITTTISLTRRHHRLAQPPTRRRPHLLTRLKQLLARTPPPTATFALTTTTPASLRAGHAVPLTVALAHQQRSASLPAPPPVALRGYRATLTARTRVRVPYRHNAARELADGAAERAWAV</sequence>
<protein>
    <submittedName>
        <fullName evidence="1">Uncharacterized protein</fullName>
    </submittedName>
</protein>
<proteinExistence type="predicted"/>
<organism evidence="1 2">
    <name type="scientific">Neofusicoccum parvum</name>
    <dbReference type="NCBI Taxonomy" id="310453"/>
    <lineage>
        <taxon>Eukaryota</taxon>
        <taxon>Fungi</taxon>
        <taxon>Dikarya</taxon>
        <taxon>Ascomycota</taxon>
        <taxon>Pezizomycotina</taxon>
        <taxon>Dothideomycetes</taxon>
        <taxon>Dothideomycetes incertae sedis</taxon>
        <taxon>Botryosphaeriales</taxon>
        <taxon>Botryosphaeriaceae</taxon>
        <taxon>Neofusicoccum</taxon>
    </lineage>
</organism>